<evidence type="ECO:0000259" key="1">
    <source>
        <dbReference type="PROSITE" id="PS50011"/>
    </source>
</evidence>
<dbReference type="PANTHER" id="PTHR48011">
    <property type="entry name" value="CCR4-NOT TRANSCRIPTIONAL COMPLEX SUBUNIT CAF120-RELATED"/>
    <property type="match status" value="1"/>
</dbReference>
<dbReference type="PANTHER" id="PTHR48011:SF7">
    <property type="entry name" value="F10K1.14 PROTEIN"/>
    <property type="match status" value="1"/>
</dbReference>
<dbReference type="InterPro" id="IPR011009">
    <property type="entry name" value="Kinase-like_dom_sf"/>
</dbReference>
<dbReference type="CDD" id="cd06606">
    <property type="entry name" value="STKc_MAPKKK"/>
    <property type="match status" value="1"/>
</dbReference>
<dbReference type="SMART" id="SM00220">
    <property type="entry name" value="S_TKc"/>
    <property type="match status" value="1"/>
</dbReference>
<comment type="caution">
    <text evidence="2">The sequence shown here is derived from an EMBL/GenBank/DDBJ whole genome shotgun (WGS) entry which is preliminary data.</text>
</comment>
<accession>A0A8T0K6B4</accession>
<dbReference type="GO" id="GO:0005524">
    <property type="term" value="F:ATP binding"/>
    <property type="evidence" value="ECO:0007669"/>
    <property type="project" value="InterPro"/>
</dbReference>
<dbReference type="Pfam" id="PF00069">
    <property type="entry name" value="Pkinase"/>
    <property type="match status" value="1"/>
</dbReference>
<dbReference type="InterPro" id="IPR048386">
    <property type="entry name" value="Med15_C"/>
</dbReference>
<reference evidence="2 3" key="1">
    <citation type="submission" date="2020-05" db="EMBL/GenBank/DDBJ databases">
        <title>Vigna angularis (adzuki bean) Var. LongXiaoDou No. 4 denovo assembly.</title>
        <authorList>
            <person name="Xiang H."/>
        </authorList>
    </citation>
    <scope>NUCLEOTIDE SEQUENCE [LARGE SCALE GENOMIC DNA]</scope>
    <source>
        <tissue evidence="2">Leaf</tissue>
    </source>
</reference>
<evidence type="ECO:0000313" key="3">
    <source>
        <dbReference type="Proteomes" id="UP000743370"/>
    </source>
</evidence>
<dbReference type="InterPro" id="IPR052751">
    <property type="entry name" value="Plant_MAPKKK"/>
</dbReference>
<dbReference type="PROSITE" id="PS50011">
    <property type="entry name" value="PROTEIN_KINASE_DOM"/>
    <property type="match status" value="1"/>
</dbReference>
<feature type="domain" description="Protein kinase" evidence="1">
    <location>
        <begin position="31"/>
        <end position="286"/>
    </location>
</feature>
<dbReference type="InterPro" id="IPR008271">
    <property type="entry name" value="Ser/Thr_kinase_AS"/>
</dbReference>
<dbReference type="AlphaFoldDB" id="A0A8T0K6B4"/>
<organism evidence="2 3">
    <name type="scientific">Phaseolus angularis</name>
    <name type="common">Azuki bean</name>
    <name type="synonym">Vigna angularis</name>
    <dbReference type="NCBI Taxonomy" id="3914"/>
    <lineage>
        <taxon>Eukaryota</taxon>
        <taxon>Viridiplantae</taxon>
        <taxon>Streptophyta</taxon>
        <taxon>Embryophyta</taxon>
        <taxon>Tracheophyta</taxon>
        <taxon>Spermatophyta</taxon>
        <taxon>Magnoliopsida</taxon>
        <taxon>eudicotyledons</taxon>
        <taxon>Gunneridae</taxon>
        <taxon>Pentapetalae</taxon>
        <taxon>rosids</taxon>
        <taxon>fabids</taxon>
        <taxon>Fabales</taxon>
        <taxon>Fabaceae</taxon>
        <taxon>Papilionoideae</taxon>
        <taxon>50 kb inversion clade</taxon>
        <taxon>NPAAA clade</taxon>
        <taxon>indigoferoid/millettioid clade</taxon>
        <taxon>Phaseoleae</taxon>
        <taxon>Vigna</taxon>
    </lineage>
</organism>
<evidence type="ECO:0000313" key="2">
    <source>
        <dbReference type="EMBL" id="KAG2391563.1"/>
    </source>
</evidence>
<dbReference type="GO" id="GO:0007165">
    <property type="term" value="P:signal transduction"/>
    <property type="evidence" value="ECO:0007669"/>
    <property type="project" value="TreeGrafter"/>
</dbReference>
<gene>
    <name evidence="2" type="ORF">HKW66_Vig0126760</name>
</gene>
<protein>
    <submittedName>
        <fullName evidence="2">Mitogen-activated protein</fullName>
    </submittedName>
</protein>
<dbReference type="Proteomes" id="UP000743370">
    <property type="component" value="Unassembled WGS sequence"/>
</dbReference>
<dbReference type="GO" id="GO:0004672">
    <property type="term" value="F:protein kinase activity"/>
    <property type="evidence" value="ECO:0007669"/>
    <property type="project" value="InterPro"/>
</dbReference>
<dbReference type="FunFam" id="1.10.510.10:FF:001090">
    <property type="entry name" value="Serine threonine protein kinase putative"/>
    <property type="match status" value="1"/>
</dbReference>
<name>A0A8T0K6B4_PHAAN</name>
<dbReference type="InterPro" id="IPR000719">
    <property type="entry name" value="Prot_kinase_dom"/>
</dbReference>
<dbReference type="SUPFAM" id="SSF56112">
    <property type="entry name" value="Protein kinase-like (PK-like)"/>
    <property type="match status" value="1"/>
</dbReference>
<dbReference type="Pfam" id="PF21539">
    <property type="entry name" value="Med15_C"/>
    <property type="match status" value="1"/>
</dbReference>
<dbReference type="Gene3D" id="1.10.510.10">
    <property type="entry name" value="Transferase(Phosphotransferase) domain 1"/>
    <property type="match status" value="1"/>
</dbReference>
<proteinExistence type="predicted"/>
<dbReference type="PROSITE" id="PS00108">
    <property type="entry name" value="PROTEIN_KINASE_ST"/>
    <property type="match status" value="1"/>
</dbReference>
<dbReference type="EMBL" id="JABFOF010000007">
    <property type="protein sequence ID" value="KAG2391563.1"/>
    <property type="molecule type" value="Genomic_DNA"/>
</dbReference>
<sequence>MLSVMFAWEFTYKRQLHNFRVPTQTDGEKLNYDFLAERQGAFGVVNAAVSRADGRVFAVKSVDRGLGHPRRLEALENEIEILKRVASPHVVAYLGDDVTFEHGGTASFRNLHLEFMPGGTVADLDRADVDESLVRRYAWCLVSALRDVHARGFVHCDVKGRNVLLSGNRSEAKLADFGSAVEVEVPQDLLPRGSPMWMAPEVVLRERQGPESDMWSLGCTVIEIVNGKPPWEDHGVDTLSRIGYSDELPEFPSKLSELGKDFLEKCLRREWRERWSCDQLLQHPFLLPYAVVESSPRCVLDWVDSEFAESEHNDLEEEGGWLEFNRNENSVKSRIRKLATESRVNWETQGWEAVREVELKEESWSSRTTGETEEGVNWEFSNVVGVGSCGECWNCEGVNREIEEFDIRGPIHKPNDKGFRVPFACVIMDTNTKMKTLRWKLPEFRKRFMKQCLEGVVNQSDGPSTSGLVRQLERFELKLNGAADNEAEYCHWLSKKTKELFSQPPMNAESKPCLSNSNASGEVFPSQETGKSANTDWKEQVYQEIQKMNSAYFSKVYVSYLEMNKALQQLASFPQGSNTNLLEKLIKKMKQTGCILELFKLKKCQITIDTKKILDEAEKFVESNFSPKNVSSHHQGPSHSSISPLKIIETKPSQQAWGTQNYYIRKDVSGENKPCLKEKQVKIMETKPSTQVLGTQNFHIWKDVSQQTKPQQAKIIETKSSAQVLGAQNFYIWKDVSQQTKPQQEKIIETNPPTQVLETQNFQIWKDVSQQIKPQQEKIIETKTSTQVLGTQNSHIWKDVSQQIKPQQAKIIETNPLPQPLGTQNSCIWKDVSHQNKPCLKEQQLKIVEAKPSTQQLGPQNSSILNLVSQQNKPCLKEQQVEKQYSNFPQHVDQVSIMKGPDNAVQKQAQGSEKASEALRVSVNSLETSASPLTENCNKLKEFSDKSTLNFDEPSDEVKRILKVLAVISPEALSASVNEMRDAVYLNDVMATSEFLDEPREMVQQQNQPDLIAQTGKSEAFSQAEELKEINHRLVDSVIVVGENVSFLKAPGVAAEDSEGLVIEFLFNAVSFNMNVESHIFADKKSIIKPLRLFVPTNYPTSLPVIVDKELSEVSTECQKDLSTIAKSKLIRFLRCLDRTWSLEDIAMSWERCARETVLECAKTFGGETFTSIYGEWENYQTEVMS</sequence>